<evidence type="ECO:0000256" key="5">
    <source>
        <dbReference type="ARBA" id="ARBA00022989"/>
    </source>
</evidence>
<proteinExistence type="predicted"/>
<evidence type="ECO:0000313" key="10">
    <source>
        <dbReference type="EMBL" id="MFC7080559.1"/>
    </source>
</evidence>
<dbReference type="InterPro" id="IPR046342">
    <property type="entry name" value="CBS_dom_sf"/>
</dbReference>
<keyword evidence="11" id="KW-1185">Reference proteome</keyword>
<organism evidence="10 11">
    <name type="scientific">Halorussus caseinilyticus</name>
    <dbReference type="NCBI Taxonomy" id="3034025"/>
    <lineage>
        <taxon>Archaea</taxon>
        <taxon>Methanobacteriati</taxon>
        <taxon>Methanobacteriota</taxon>
        <taxon>Stenosarchaea group</taxon>
        <taxon>Halobacteria</taxon>
        <taxon>Halobacteriales</taxon>
        <taxon>Haladaptataceae</taxon>
        <taxon>Halorussus</taxon>
    </lineage>
</organism>
<evidence type="ECO:0000313" key="11">
    <source>
        <dbReference type="Proteomes" id="UP001596407"/>
    </source>
</evidence>
<comment type="subcellular location">
    <subcellularLocation>
        <location evidence="1">Cell membrane</location>
        <topology evidence="1">Multi-pass membrane protein</topology>
    </subcellularLocation>
</comment>
<dbReference type="Gene3D" id="3.10.580.10">
    <property type="entry name" value="CBS-domain"/>
    <property type="match status" value="1"/>
</dbReference>
<keyword evidence="5 8" id="KW-1133">Transmembrane helix</keyword>
<keyword evidence="3 8" id="KW-0812">Transmembrane</keyword>
<name>A0ABD5WMU3_9EURY</name>
<dbReference type="RefSeq" id="WP_382209785.1">
    <property type="nucleotide sequence ID" value="NZ_JBHSZH010000005.1"/>
</dbReference>
<evidence type="ECO:0000256" key="8">
    <source>
        <dbReference type="SAM" id="Phobius"/>
    </source>
</evidence>
<evidence type="ECO:0000256" key="1">
    <source>
        <dbReference type="ARBA" id="ARBA00004651"/>
    </source>
</evidence>
<dbReference type="InterPro" id="IPR051676">
    <property type="entry name" value="UPF0053_domain"/>
</dbReference>
<evidence type="ECO:0000256" key="2">
    <source>
        <dbReference type="ARBA" id="ARBA00022475"/>
    </source>
</evidence>
<keyword evidence="2" id="KW-1003">Cell membrane</keyword>
<dbReference type="SMART" id="SM00116">
    <property type="entry name" value="CBS"/>
    <property type="match status" value="2"/>
</dbReference>
<sequence length="362" mass="39624">MVELTTLARVVGGLGLLFGNAYFVTIEFAMTRVRQFTEGEFEGSLGLERAWEMTDRLEIYLSGCQLGITICSVGLGVVAEPALARLLTPVVELTGVGSHALAAIVALAIINLLHVVVGEQAPTYLGIERTKFVAKYGSAPLYYWTKVMSPVIVLADKTAKWLLSLFGVEITRSWTEAETEEGGAREVSSRGDARREMGDILSRVGLEEEREEEVLAALDIGTIAVHDIMVPREEIVALSTEDDFEANLRKMQERPHVRFPLVGETLDDFLGIVYTPPLVGREDELADGSLTWEGVAADPVTVDADLPVSEAIDRFQAEGQELALVVRDGEVVGMVTSTDTFRAMMGELEDPFDRNEFPDARS</sequence>
<evidence type="ECO:0000256" key="6">
    <source>
        <dbReference type="ARBA" id="ARBA00023136"/>
    </source>
</evidence>
<dbReference type="AlphaFoldDB" id="A0ABD5WMU3"/>
<keyword evidence="4" id="KW-0677">Repeat</keyword>
<evidence type="ECO:0000256" key="3">
    <source>
        <dbReference type="ARBA" id="ARBA00022692"/>
    </source>
</evidence>
<keyword evidence="7" id="KW-0129">CBS domain</keyword>
<feature type="transmembrane region" description="Helical" evidence="8">
    <location>
        <begin position="59"/>
        <end position="79"/>
    </location>
</feature>
<protein>
    <submittedName>
        <fullName evidence="10">CNNM domain-containing protein</fullName>
    </submittedName>
</protein>
<dbReference type="Pfam" id="PF01595">
    <property type="entry name" value="CNNM"/>
    <property type="match status" value="1"/>
</dbReference>
<dbReference type="Proteomes" id="UP001596407">
    <property type="component" value="Unassembled WGS sequence"/>
</dbReference>
<dbReference type="EMBL" id="JBHSZH010000005">
    <property type="protein sequence ID" value="MFC7080559.1"/>
    <property type="molecule type" value="Genomic_DNA"/>
</dbReference>
<accession>A0ABD5WMU3</accession>
<evidence type="ECO:0000259" key="9">
    <source>
        <dbReference type="PROSITE" id="PS51371"/>
    </source>
</evidence>
<feature type="domain" description="CBS" evidence="9">
    <location>
        <begin position="295"/>
        <end position="351"/>
    </location>
</feature>
<evidence type="ECO:0000256" key="4">
    <source>
        <dbReference type="ARBA" id="ARBA00022737"/>
    </source>
</evidence>
<dbReference type="Pfam" id="PF00571">
    <property type="entry name" value="CBS"/>
    <property type="match status" value="1"/>
</dbReference>
<keyword evidence="6 8" id="KW-0472">Membrane</keyword>
<dbReference type="GO" id="GO:0005886">
    <property type="term" value="C:plasma membrane"/>
    <property type="evidence" value="ECO:0007669"/>
    <property type="project" value="UniProtKB-SubCell"/>
</dbReference>
<dbReference type="PROSITE" id="PS51371">
    <property type="entry name" value="CBS"/>
    <property type="match status" value="1"/>
</dbReference>
<dbReference type="PANTHER" id="PTHR43099:SF5">
    <property type="entry name" value="HLYC_CORC FAMILY TRANSPORTER"/>
    <property type="match status" value="1"/>
</dbReference>
<dbReference type="InterPro" id="IPR002550">
    <property type="entry name" value="CNNM"/>
</dbReference>
<comment type="caution">
    <text evidence="10">The sequence shown here is derived from an EMBL/GenBank/DDBJ whole genome shotgun (WGS) entry which is preliminary data.</text>
</comment>
<gene>
    <name evidence="10" type="ORF">ACFQJ6_10940</name>
</gene>
<feature type="transmembrane region" description="Helical" evidence="8">
    <location>
        <begin position="99"/>
        <end position="117"/>
    </location>
</feature>
<dbReference type="InterPro" id="IPR000644">
    <property type="entry name" value="CBS_dom"/>
</dbReference>
<dbReference type="PANTHER" id="PTHR43099">
    <property type="entry name" value="UPF0053 PROTEIN YRKA"/>
    <property type="match status" value="1"/>
</dbReference>
<reference evidence="10 11" key="1">
    <citation type="journal article" date="2019" name="Int. J. Syst. Evol. Microbiol.">
        <title>The Global Catalogue of Microorganisms (GCM) 10K type strain sequencing project: providing services to taxonomists for standard genome sequencing and annotation.</title>
        <authorList>
            <consortium name="The Broad Institute Genomics Platform"/>
            <consortium name="The Broad Institute Genome Sequencing Center for Infectious Disease"/>
            <person name="Wu L."/>
            <person name="Ma J."/>
        </authorList>
    </citation>
    <scope>NUCLEOTIDE SEQUENCE [LARGE SCALE GENOMIC DNA]</scope>
    <source>
        <strain evidence="10 11">DT72</strain>
    </source>
</reference>
<dbReference type="InterPro" id="IPR044751">
    <property type="entry name" value="Ion_transp-like_CBS"/>
</dbReference>
<dbReference type="SUPFAM" id="SSF54631">
    <property type="entry name" value="CBS-domain pair"/>
    <property type="match status" value="1"/>
</dbReference>
<dbReference type="CDD" id="cd04590">
    <property type="entry name" value="CBS_pair_CorC_HlyC_assoc"/>
    <property type="match status" value="1"/>
</dbReference>
<evidence type="ECO:0000256" key="7">
    <source>
        <dbReference type="PROSITE-ProRule" id="PRU00703"/>
    </source>
</evidence>
<feature type="transmembrane region" description="Helical" evidence="8">
    <location>
        <begin position="6"/>
        <end position="25"/>
    </location>
</feature>